<sequence length="240" mass="27377">MPVRDRYSKNKDIFIHYLESTDYSPDLTPLVYVPGALGFAEHFVNEMGILSPRRSLSLSLRGNGKSDAPLSAYSLEDHVSDIEAVIKESQLKRYCLMAYSMGVPFAIKHASNYPEHIKGIIICDYPAKYPDIPESSVDTVLSKGFVKEERQHVVRAIQKESKEVELWEDLKRIKCPVLIIKGGTNNSLLKERATEKYKNNLSNVNVVEFSDSGHELWIPNYDRFIKTVTNFLVDLDRLHT</sequence>
<dbReference type="Gene3D" id="3.40.50.1820">
    <property type="entry name" value="alpha/beta hydrolase"/>
    <property type="match status" value="1"/>
</dbReference>
<protein>
    <submittedName>
        <fullName evidence="2">Alpha/beta hydrolase</fullName>
    </submittedName>
</protein>
<organism evidence="2 3">
    <name type="scientific">Sutcliffiella horikoshii</name>
    <dbReference type="NCBI Taxonomy" id="79883"/>
    <lineage>
        <taxon>Bacteria</taxon>
        <taxon>Bacillati</taxon>
        <taxon>Bacillota</taxon>
        <taxon>Bacilli</taxon>
        <taxon>Bacillales</taxon>
        <taxon>Bacillaceae</taxon>
        <taxon>Sutcliffiella</taxon>
    </lineage>
</organism>
<dbReference type="GO" id="GO:0016787">
    <property type="term" value="F:hydrolase activity"/>
    <property type="evidence" value="ECO:0007669"/>
    <property type="project" value="UniProtKB-KW"/>
</dbReference>
<dbReference type="InterPro" id="IPR029058">
    <property type="entry name" value="AB_hydrolase_fold"/>
</dbReference>
<dbReference type="InterPro" id="IPR050471">
    <property type="entry name" value="AB_hydrolase"/>
</dbReference>
<dbReference type="InterPro" id="IPR000073">
    <property type="entry name" value="AB_hydrolase_1"/>
</dbReference>
<dbReference type="Pfam" id="PF00561">
    <property type="entry name" value="Abhydrolase_1"/>
    <property type="match status" value="1"/>
</dbReference>
<dbReference type="EMBL" id="VTEV01000004">
    <property type="protein sequence ID" value="TYS68124.1"/>
    <property type="molecule type" value="Genomic_DNA"/>
</dbReference>
<comment type="caution">
    <text evidence="2">The sequence shown here is derived from an EMBL/GenBank/DDBJ whole genome shotgun (WGS) entry which is preliminary data.</text>
</comment>
<reference evidence="2 3" key="1">
    <citation type="submission" date="2019-08" db="EMBL/GenBank/DDBJ databases">
        <title>Bacillus genomes from the desert of Cuatro Cienegas, Coahuila.</title>
        <authorList>
            <person name="Olmedo-Alvarez G."/>
        </authorList>
    </citation>
    <scope>NUCLEOTIDE SEQUENCE [LARGE SCALE GENOMIC DNA]</scope>
    <source>
        <strain evidence="2 3">CH28_1T</strain>
    </source>
</reference>
<dbReference type="OrthoDB" id="2645723at2"/>
<evidence type="ECO:0000313" key="3">
    <source>
        <dbReference type="Proteomes" id="UP000322524"/>
    </source>
</evidence>
<feature type="domain" description="AB hydrolase-1" evidence="1">
    <location>
        <begin position="29"/>
        <end position="125"/>
    </location>
</feature>
<keyword evidence="2" id="KW-0378">Hydrolase</keyword>
<dbReference type="Proteomes" id="UP000322524">
    <property type="component" value="Unassembled WGS sequence"/>
</dbReference>
<dbReference type="AlphaFoldDB" id="A0A5D4T1I7"/>
<evidence type="ECO:0000259" key="1">
    <source>
        <dbReference type="Pfam" id="PF00561"/>
    </source>
</evidence>
<dbReference type="SUPFAM" id="SSF53474">
    <property type="entry name" value="alpha/beta-Hydrolases"/>
    <property type="match status" value="1"/>
</dbReference>
<name>A0A5D4T1I7_9BACI</name>
<evidence type="ECO:0000313" key="2">
    <source>
        <dbReference type="EMBL" id="TYS68124.1"/>
    </source>
</evidence>
<dbReference type="RefSeq" id="WP_148988106.1">
    <property type="nucleotide sequence ID" value="NZ_VTEV01000004.1"/>
</dbReference>
<dbReference type="PANTHER" id="PTHR43433">
    <property type="entry name" value="HYDROLASE, ALPHA/BETA FOLD FAMILY PROTEIN"/>
    <property type="match status" value="1"/>
</dbReference>
<proteinExistence type="predicted"/>
<dbReference type="PANTHER" id="PTHR43433:SF5">
    <property type="entry name" value="AB HYDROLASE-1 DOMAIN-CONTAINING PROTEIN"/>
    <property type="match status" value="1"/>
</dbReference>
<gene>
    <name evidence="2" type="ORF">FZC76_10270</name>
</gene>
<accession>A0A5D4T1I7</accession>